<dbReference type="STRING" id="198312.SAMN02745193_02014"/>
<feature type="domain" description="DUF559" evidence="1">
    <location>
        <begin position="9"/>
        <end position="114"/>
    </location>
</feature>
<keyword evidence="2" id="KW-0540">Nuclease</keyword>
<proteinExistence type="predicted"/>
<dbReference type="Proteomes" id="UP000184391">
    <property type="component" value="Unassembled WGS sequence"/>
</dbReference>
<keyword evidence="2" id="KW-0255">Endonuclease</keyword>
<evidence type="ECO:0000313" key="3">
    <source>
        <dbReference type="Proteomes" id="UP000184391"/>
    </source>
</evidence>
<dbReference type="GO" id="GO:0004519">
    <property type="term" value="F:endonuclease activity"/>
    <property type="evidence" value="ECO:0007669"/>
    <property type="project" value="UniProtKB-KW"/>
</dbReference>
<protein>
    <submittedName>
        <fullName evidence="2">Very-short-patch-repair endonuclease</fullName>
    </submittedName>
</protein>
<dbReference type="InterPro" id="IPR007569">
    <property type="entry name" value="DUF559"/>
</dbReference>
<accession>A0A1M7SMS3</accession>
<organism evidence="2 3">
    <name type="scientific">Erythrobacter sanguineus</name>
    <dbReference type="NCBI Taxonomy" id="198312"/>
    <lineage>
        <taxon>Bacteria</taxon>
        <taxon>Pseudomonadati</taxon>
        <taxon>Pseudomonadota</taxon>
        <taxon>Alphaproteobacteria</taxon>
        <taxon>Sphingomonadales</taxon>
        <taxon>Erythrobacteraceae</taxon>
        <taxon>Erythrobacter/Porphyrobacter group</taxon>
        <taxon>Erythrobacter</taxon>
    </lineage>
</organism>
<dbReference type="InterPro" id="IPR047216">
    <property type="entry name" value="Endonuclease_DUF559_bact"/>
</dbReference>
<evidence type="ECO:0000259" key="1">
    <source>
        <dbReference type="Pfam" id="PF04480"/>
    </source>
</evidence>
<evidence type="ECO:0000313" key="2">
    <source>
        <dbReference type="EMBL" id="SHN59721.1"/>
    </source>
</evidence>
<reference evidence="3" key="1">
    <citation type="submission" date="2016-12" db="EMBL/GenBank/DDBJ databases">
        <authorList>
            <person name="Varghese N."/>
            <person name="Submissions S."/>
        </authorList>
    </citation>
    <scope>NUCLEOTIDE SEQUENCE [LARGE SCALE GENOMIC DNA]</scope>
    <source>
        <strain evidence="3">DSM 11032</strain>
    </source>
</reference>
<dbReference type="SUPFAM" id="SSF52980">
    <property type="entry name" value="Restriction endonuclease-like"/>
    <property type="match status" value="1"/>
</dbReference>
<dbReference type="InterPro" id="IPR011335">
    <property type="entry name" value="Restrct_endonuc-II-like"/>
</dbReference>
<dbReference type="PANTHER" id="PTHR38590">
    <property type="entry name" value="BLL0828 PROTEIN"/>
    <property type="match status" value="1"/>
</dbReference>
<dbReference type="Gene3D" id="3.40.960.10">
    <property type="entry name" value="VSR Endonuclease"/>
    <property type="match status" value="1"/>
</dbReference>
<dbReference type="EMBL" id="FRDF01000011">
    <property type="protein sequence ID" value="SHN59721.1"/>
    <property type="molecule type" value="Genomic_DNA"/>
</dbReference>
<dbReference type="RefSeq" id="WP_072674743.1">
    <property type="nucleotide sequence ID" value="NZ_FRDF01000011.1"/>
</dbReference>
<gene>
    <name evidence="2" type="ORF">SAMN02745193_02014</name>
</gene>
<dbReference type="AlphaFoldDB" id="A0A1M7SMS3"/>
<sequence>MIRGQSNTVKLARKLRSEMTPPEVALWQALRKRPGSHKFRRQHPAGIYMLDCFCAKARQSIEIDGKAHDNTAVMAKDAARSQFLHQQGIATTRIPAKLVLEDIEAVVQRLVQICDERMERMTCSPLHHAAHGPPPLAREDRV</sequence>
<dbReference type="CDD" id="cd01038">
    <property type="entry name" value="Endonuclease_DUF559"/>
    <property type="match status" value="1"/>
</dbReference>
<keyword evidence="3" id="KW-1185">Reference proteome</keyword>
<keyword evidence="2" id="KW-0378">Hydrolase</keyword>
<dbReference type="PANTHER" id="PTHR38590:SF1">
    <property type="entry name" value="BLL0828 PROTEIN"/>
    <property type="match status" value="1"/>
</dbReference>
<dbReference type="OrthoDB" id="9798754at2"/>
<name>A0A1M7SMS3_9SPHN</name>
<dbReference type="Pfam" id="PF04480">
    <property type="entry name" value="DUF559"/>
    <property type="match status" value="1"/>
</dbReference>